<proteinExistence type="predicted"/>
<evidence type="ECO:0000313" key="4">
    <source>
        <dbReference type="Proteomes" id="UP000004728"/>
    </source>
</evidence>
<dbReference type="EMBL" id="AEWJ01000023">
    <property type="protein sequence ID" value="EGD60041.1"/>
    <property type="molecule type" value="Genomic_DNA"/>
</dbReference>
<dbReference type="InterPro" id="IPR008274">
    <property type="entry name" value="AldOxase/xan_DH_MoCoBD1"/>
</dbReference>
<dbReference type="Proteomes" id="UP000004728">
    <property type="component" value="Unassembled WGS sequence"/>
</dbReference>
<evidence type="ECO:0000259" key="2">
    <source>
        <dbReference type="SMART" id="SM01008"/>
    </source>
</evidence>
<name>F1Z502_9SPHN</name>
<dbReference type="InParanoid" id="F1Z502"/>
<dbReference type="Pfam" id="PF02738">
    <property type="entry name" value="MoCoBD_1"/>
    <property type="match status" value="1"/>
</dbReference>
<dbReference type="InterPro" id="IPR000674">
    <property type="entry name" value="Ald_Oxase/Xan_DH_a/b"/>
</dbReference>
<dbReference type="Pfam" id="PF20256">
    <property type="entry name" value="MoCoBD_2"/>
    <property type="match status" value="2"/>
</dbReference>
<keyword evidence="1" id="KW-0812">Transmembrane</keyword>
<keyword evidence="1" id="KW-1133">Transmembrane helix</keyword>
<dbReference type="InterPro" id="IPR052516">
    <property type="entry name" value="N-heterocyclic_Hydroxylase"/>
</dbReference>
<sequence length="789" mass="82333">MLPSRLSLDRRSLLIGAGVTGSLVIGMLALPRRFRAPLEAGEGEHVIEGFLRLARDGTISVAVPATEMGQGIDTLVAQIVAVELGADWRKVGVEPAPVSPFYADRVIAAEWAEMWLPGPVADLPLLGDGLAQALAGEPGDALVRLEADREPVMLTAAGTTLAAFEPRLRAAAAALRHVLCAAAAAEAGLDLAACDTRAHAVVCGKKSWPFAALIDRALALSLPETPALRPVPACEDATASTGRTAAPAFPRLDLPAKVDGSLVFAGDVRLPDMVHAAIAHGPQGHCRLASHDEAAARGIPGLIGIVATDRWLAAVARTWHAADKAVKAMDPRFRVDRDENGRVVESLANEAALETAMTRGHATRIAAEGNPDALLAHPSIGARYDIEPALHAPLETASATARLQHGTLDLWIATQAPEAAARAAARGAGLSRSAVTVYPMPAGGSFDARLDVRMAEEVAVIARTVGRPVQLTWSRWQETLAGYPRTPVSAMLAAAFDPARQRLLGWRARLALPASAVEQGARLFDDADSKRAQDHAEGHADPLSCAGAMPVYAIPERAVDHLPTRISLPTGRLRGGAHGYTAFFTESFLDECAHALGMEPMSFRIGMLGDAPRLVACLQGAARLAMWGGGGNGSGQGIACHTMALAAPEGRREGHIAVVATARADAGTIRVESLSAFCDIGRVINHDIARQQIEGGLMFGLAHALGGSTTWSAGRPLAGRLAGLGLPLLADCPKVDVAFAQSEAEPFDPGDLGMVAAAPAIANALFSATGVRFRHLPLTSPGPVPLSER</sequence>
<dbReference type="FunCoup" id="F1Z502">
    <property type="interactions" value="376"/>
</dbReference>
<dbReference type="STRING" id="983920.Y88_1915"/>
<dbReference type="HOGENOM" id="CLU_013917_0_1_5"/>
<gene>
    <name evidence="3" type="ORF">Y88_1915</name>
</gene>
<organism evidence="3 4">
    <name type="scientific">Novosphingobium nitrogenifigens DSM 19370</name>
    <dbReference type="NCBI Taxonomy" id="983920"/>
    <lineage>
        <taxon>Bacteria</taxon>
        <taxon>Pseudomonadati</taxon>
        <taxon>Pseudomonadota</taxon>
        <taxon>Alphaproteobacteria</taxon>
        <taxon>Sphingomonadales</taxon>
        <taxon>Sphingomonadaceae</taxon>
        <taxon>Novosphingobium</taxon>
    </lineage>
</organism>
<dbReference type="Gene3D" id="3.30.365.10">
    <property type="entry name" value="Aldehyde oxidase/xanthine dehydrogenase, molybdopterin binding domain"/>
    <property type="match status" value="3"/>
</dbReference>
<dbReference type="SMART" id="SM01008">
    <property type="entry name" value="Ald_Xan_dh_C"/>
    <property type="match status" value="1"/>
</dbReference>
<keyword evidence="1" id="KW-0472">Membrane</keyword>
<evidence type="ECO:0000256" key="1">
    <source>
        <dbReference type="SAM" id="Phobius"/>
    </source>
</evidence>
<dbReference type="InterPro" id="IPR037165">
    <property type="entry name" value="AldOxase/xan_DH_Mopterin-bd_sf"/>
</dbReference>
<feature type="transmembrane region" description="Helical" evidence="1">
    <location>
        <begin position="12"/>
        <end position="30"/>
    </location>
</feature>
<dbReference type="GO" id="GO:0016491">
    <property type="term" value="F:oxidoreductase activity"/>
    <property type="evidence" value="ECO:0007669"/>
    <property type="project" value="InterPro"/>
</dbReference>
<protein>
    <submittedName>
        <fullName evidence="3">Twin-arginine translocation pathway signal</fullName>
    </submittedName>
</protein>
<evidence type="ECO:0000313" key="3">
    <source>
        <dbReference type="EMBL" id="EGD60041.1"/>
    </source>
</evidence>
<dbReference type="SUPFAM" id="SSF56003">
    <property type="entry name" value="Molybdenum cofactor-binding domain"/>
    <property type="match status" value="2"/>
</dbReference>
<dbReference type="RefSeq" id="WP_008068951.1">
    <property type="nucleotide sequence ID" value="NZ_AQWK01000005.1"/>
</dbReference>
<dbReference type="Gene3D" id="3.90.1170.50">
    <property type="entry name" value="Aldehyde oxidase/xanthine dehydrogenase, a/b hammerhead"/>
    <property type="match status" value="1"/>
</dbReference>
<accession>F1Z502</accession>
<dbReference type="AlphaFoldDB" id="F1Z502"/>
<comment type="caution">
    <text evidence="3">The sequence shown here is derived from an EMBL/GenBank/DDBJ whole genome shotgun (WGS) entry which is preliminary data.</text>
</comment>
<dbReference type="eggNOG" id="COG1529">
    <property type="taxonomic scope" value="Bacteria"/>
</dbReference>
<dbReference type="PANTHER" id="PTHR47495">
    <property type="entry name" value="ALDEHYDE DEHYDROGENASE"/>
    <property type="match status" value="1"/>
</dbReference>
<dbReference type="PIRSF" id="PIRSF036389">
    <property type="entry name" value="IOR_B"/>
    <property type="match status" value="1"/>
</dbReference>
<dbReference type="OrthoDB" id="9767994at2"/>
<reference evidence="3 4" key="1">
    <citation type="journal article" date="2012" name="J. Bacteriol.">
        <title>Draft Genome Sequence of Novosphingobium nitrogenifigens Y88T.</title>
        <authorList>
            <person name="Strabala T.J."/>
            <person name="Macdonald L."/>
            <person name="Liu V."/>
            <person name="Smit A.M."/>
        </authorList>
    </citation>
    <scope>NUCLEOTIDE SEQUENCE [LARGE SCALE GENOMIC DNA]</scope>
    <source>
        <strain evidence="3 4">DSM 19370</strain>
    </source>
</reference>
<dbReference type="PANTHER" id="PTHR47495:SF2">
    <property type="entry name" value="ALDEHYDE DEHYDROGENASE"/>
    <property type="match status" value="1"/>
</dbReference>
<keyword evidence="4" id="KW-1185">Reference proteome</keyword>
<feature type="domain" description="Aldehyde oxidase/xanthine dehydrogenase a/b hammerhead" evidence="2">
    <location>
        <begin position="259"/>
        <end position="337"/>
    </location>
</feature>
<dbReference type="InterPro" id="IPR012368">
    <property type="entry name" value="OxRdtase_Mopterin-bd_su_IorB"/>
</dbReference>
<dbReference type="InterPro" id="IPR046867">
    <property type="entry name" value="AldOxase/xan_DH_MoCoBD2"/>
</dbReference>